<dbReference type="AlphaFoldDB" id="A0A2H0YNH5"/>
<dbReference type="Pfam" id="PF14512">
    <property type="entry name" value="TM1586_NiRdase"/>
    <property type="match status" value="1"/>
</dbReference>
<feature type="domain" description="Nitroreductase" evidence="3">
    <location>
        <begin position="7"/>
        <end position="65"/>
    </location>
</feature>
<dbReference type="InterPro" id="IPR029478">
    <property type="entry name" value="TM1586_NiRdase"/>
</dbReference>
<dbReference type="InterPro" id="IPR029479">
    <property type="entry name" value="Nitroreductase"/>
</dbReference>
<feature type="domain" description="Putative nitroreductase TM1586" evidence="4">
    <location>
        <begin position="92"/>
        <end position="168"/>
    </location>
</feature>
<keyword evidence="2" id="KW-0560">Oxidoreductase</keyword>
<accession>A0A2H0YNH5</accession>
<name>A0A2H0YNH5_9BACT</name>
<evidence type="ECO:0000313" key="6">
    <source>
        <dbReference type="Proteomes" id="UP000231472"/>
    </source>
</evidence>
<protein>
    <submittedName>
        <fullName evidence="5">Nitroreductase</fullName>
    </submittedName>
</protein>
<dbReference type="PANTHER" id="PTHR43673">
    <property type="entry name" value="NAD(P)H NITROREDUCTASE YDGI-RELATED"/>
    <property type="match status" value="1"/>
</dbReference>
<dbReference type="Proteomes" id="UP000231472">
    <property type="component" value="Unassembled WGS sequence"/>
</dbReference>
<evidence type="ECO:0000313" key="5">
    <source>
        <dbReference type="EMBL" id="PIS39819.1"/>
    </source>
</evidence>
<evidence type="ECO:0000256" key="1">
    <source>
        <dbReference type="ARBA" id="ARBA00007118"/>
    </source>
</evidence>
<dbReference type="GO" id="GO:0016491">
    <property type="term" value="F:oxidoreductase activity"/>
    <property type="evidence" value="ECO:0007669"/>
    <property type="project" value="UniProtKB-KW"/>
</dbReference>
<evidence type="ECO:0000259" key="3">
    <source>
        <dbReference type="Pfam" id="PF00881"/>
    </source>
</evidence>
<evidence type="ECO:0000259" key="4">
    <source>
        <dbReference type="Pfam" id="PF14512"/>
    </source>
</evidence>
<dbReference type="PANTHER" id="PTHR43673:SF10">
    <property type="entry name" value="NADH DEHYDROGENASE_NAD(P)H NITROREDUCTASE XCC3605-RELATED"/>
    <property type="match status" value="1"/>
</dbReference>
<evidence type="ECO:0000256" key="2">
    <source>
        <dbReference type="ARBA" id="ARBA00023002"/>
    </source>
</evidence>
<comment type="caution">
    <text evidence="5">The sequence shown here is derived from an EMBL/GenBank/DDBJ whole genome shotgun (WGS) entry which is preliminary data.</text>
</comment>
<dbReference type="Pfam" id="PF00881">
    <property type="entry name" value="Nitroreductase"/>
    <property type="match status" value="1"/>
</dbReference>
<reference evidence="6" key="1">
    <citation type="submission" date="2017-09" db="EMBL/GenBank/DDBJ databases">
        <title>Depth-based differentiation of microbial function through sediment-hosted aquifers and enrichment of novel symbionts in the deep terrestrial subsurface.</title>
        <authorList>
            <person name="Probst A.J."/>
            <person name="Ladd B."/>
            <person name="Jarett J.K."/>
            <person name="Geller-Mcgrath D.E."/>
            <person name="Sieber C.M.K."/>
            <person name="Emerson J.B."/>
            <person name="Anantharaman K."/>
            <person name="Thomas B.C."/>
            <person name="Malmstrom R."/>
            <person name="Stieglmeier M."/>
            <person name="Klingl A."/>
            <person name="Woyke T."/>
            <person name="Ryan C.M."/>
            <person name="Banfield J.F."/>
        </authorList>
    </citation>
    <scope>NUCLEOTIDE SEQUENCE [LARGE SCALE GENOMIC DNA]</scope>
</reference>
<organism evidence="5 6">
    <name type="scientific">Candidatus Nealsonbacteria bacterium CG08_land_8_20_14_0_20_36_22</name>
    <dbReference type="NCBI Taxonomy" id="1974704"/>
    <lineage>
        <taxon>Bacteria</taxon>
        <taxon>Candidatus Nealsoniibacteriota</taxon>
    </lineage>
</organism>
<proteinExistence type="inferred from homology"/>
<dbReference type="Gene3D" id="3.40.109.10">
    <property type="entry name" value="NADH Oxidase"/>
    <property type="match status" value="1"/>
</dbReference>
<dbReference type="SUPFAM" id="SSF55469">
    <property type="entry name" value="FMN-dependent nitroreductase-like"/>
    <property type="match status" value="1"/>
</dbReference>
<gene>
    <name evidence="5" type="ORF">COT32_03055</name>
</gene>
<dbReference type="EMBL" id="PEYC01000064">
    <property type="protein sequence ID" value="PIS39819.1"/>
    <property type="molecule type" value="Genomic_DNA"/>
</dbReference>
<sequence length="171" mass="19071">MNIYEVIEKRRSVRTYKEDPVPEESLKKILEAGRLAPSAHNAQDYKFIVVKDAEKIKELAKSASGQRFFTKAPVIIVAVSLKPEYLLSSGVPAYALDLGIAFDHMTLAAAEEGLGTCWIGTFSQEDIKRILNIPDQYKAVVLLPIGFPDDAPAPKSRKKIEELISYENFSE</sequence>
<dbReference type="CDD" id="cd02139">
    <property type="entry name" value="nitroreductase"/>
    <property type="match status" value="1"/>
</dbReference>
<comment type="similarity">
    <text evidence="1">Belongs to the nitroreductase family.</text>
</comment>
<dbReference type="InterPro" id="IPR000415">
    <property type="entry name" value="Nitroreductase-like"/>
</dbReference>